<dbReference type="Proteomes" id="UP000005361">
    <property type="component" value="Chromosome"/>
</dbReference>
<proteinExistence type="predicted"/>
<dbReference type="EMBL" id="CP010978">
    <property type="protein sequence ID" value="AJQ27572.1"/>
    <property type="molecule type" value="Genomic_DNA"/>
</dbReference>
<feature type="transmembrane region" description="Helical" evidence="1">
    <location>
        <begin position="16"/>
        <end position="34"/>
    </location>
</feature>
<keyword evidence="1" id="KW-1133">Transmembrane helix</keyword>
<dbReference type="STRING" id="1192197.JBW_02226"/>
<dbReference type="KEGG" id="pft:JBW_02226"/>
<keyword evidence="1" id="KW-0812">Transmembrane</keyword>
<dbReference type="OrthoDB" id="1683854at2"/>
<dbReference type="HOGENOM" id="CLU_1446377_0_0_9"/>
<evidence type="ECO:0000313" key="2">
    <source>
        <dbReference type="EMBL" id="AJQ27572.1"/>
    </source>
</evidence>
<name>I9NSF7_9FIRM</name>
<reference evidence="2 3" key="1">
    <citation type="journal article" date="2015" name="Genome Announc.">
        <title>Complete Genome Sequence of Pelosinus fermentans JBW45, a Member of a Remarkably Competitive Group of Negativicutes in the Firmicutes Phylum.</title>
        <authorList>
            <person name="De Leon K.B."/>
            <person name="Utturkar S.M."/>
            <person name="Camilleri L.B."/>
            <person name="Elias D.A."/>
            <person name="Arkin A.P."/>
            <person name="Fields M.W."/>
            <person name="Brown S.D."/>
            <person name="Wall J.D."/>
        </authorList>
    </citation>
    <scope>NUCLEOTIDE SEQUENCE [LARGE SCALE GENOMIC DNA]</scope>
    <source>
        <strain evidence="2 3">JBW45</strain>
    </source>
</reference>
<organism evidence="2 3">
    <name type="scientific">Pelosinus fermentans JBW45</name>
    <dbReference type="NCBI Taxonomy" id="1192197"/>
    <lineage>
        <taxon>Bacteria</taxon>
        <taxon>Bacillati</taxon>
        <taxon>Bacillota</taxon>
        <taxon>Negativicutes</taxon>
        <taxon>Selenomonadales</taxon>
        <taxon>Sporomusaceae</taxon>
        <taxon>Pelosinus</taxon>
    </lineage>
</organism>
<reference evidence="3" key="2">
    <citation type="submission" date="2015-02" db="EMBL/GenBank/DDBJ databases">
        <title>Complete Genome Sequence of Pelosinus fermentans JBW45.</title>
        <authorList>
            <person name="De Leon K.B."/>
            <person name="Utturkar S.M."/>
            <person name="Camilleri L.B."/>
            <person name="Arkin A.P."/>
            <person name="Fields M.W."/>
            <person name="Brown S.D."/>
            <person name="Wall J.D."/>
        </authorList>
    </citation>
    <scope>NUCLEOTIDE SEQUENCE [LARGE SCALE GENOMIC DNA]</scope>
    <source>
        <strain evidence="3">JBW45</strain>
    </source>
</reference>
<protein>
    <submittedName>
        <fullName evidence="2">Pilus assembly protein PilP</fullName>
    </submittedName>
</protein>
<evidence type="ECO:0000256" key="1">
    <source>
        <dbReference type="SAM" id="Phobius"/>
    </source>
</evidence>
<dbReference type="Gene3D" id="2.30.30.830">
    <property type="match status" value="1"/>
</dbReference>
<dbReference type="AlphaFoldDB" id="I9NSF7"/>
<sequence precursor="true">MEKLKQLKKITANQRLKVIFVIGVTAIIATIFFMPSKIQVTPSVVNKTTTSLVRNTDKVVMSVGHQHNGELKRDPFAPPSIGADNFETQKESISPTKSNNESVIAANPITLLKPKEKIRLTGIINTNNQHVAVIQSDNKSKTYQLDEFIGTYQLISIQEDSIILKSGNSQMFLSLEPAGKGRVLNNE</sequence>
<dbReference type="RefSeq" id="WP_007956620.1">
    <property type="nucleotide sequence ID" value="NZ_CP010978.1"/>
</dbReference>
<evidence type="ECO:0000313" key="3">
    <source>
        <dbReference type="Proteomes" id="UP000005361"/>
    </source>
</evidence>
<keyword evidence="1" id="KW-0472">Membrane</keyword>
<gene>
    <name evidence="2" type="ORF">JBW_02226</name>
</gene>
<accession>I9NSF7</accession>